<evidence type="ECO:0000313" key="2">
    <source>
        <dbReference type="Proteomes" id="UP001056120"/>
    </source>
</evidence>
<reference evidence="1 2" key="2">
    <citation type="journal article" date="2022" name="Mol. Ecol. Resour.">
        <title>The genomes of chicory, endive, great burdock and yacon provide insights into Asteraceae paleo-polyploidization history and plant inulin production.</title>
        <authorList>
            <person name="Fan W."/>
            <person name="Wang S."/>
            <person name="Wang H."/>
            <person name="Wang A."/>
            <person name="Jiang F."/>
            <person name="Liu H."/>
            <person name="Zhao H."/>
            <person name="Xu D."/>
            <person name="Zhang Y."/>
        </authorList>
    </citation>
    <scope>NUCLEOTIDE SEQUENCE [LARGE SCALE GENOMIC DNA]</scope>
    <source>
        <strain evidence="2">cv. Yunnan</strain>
        <tissue evidence="1">Leaves</tissue>
    </source>
</reference>
<protein>
    <submittedName>
        <fullName evidence="1">Uncharacterized protein</fullName>
    </submittedName>
</protein>
<proteinExistence type="predicted"/>
<sequence>MRPIFRMILKVKIECKFWWDGKERNGKVDAEGEVASEVGWRGLRLRDERKYPNRSRPNKAAGTGYWKATEADKPIGKPKSVYRLQSTPADSAPGGTVLKEGKSNQSSATSSSSEHSC</sequence>
<evidence type="ECO:0000313" key="1">
    <source>
        <dbReference type="EMBL" id="KAI3694043.1"/>
    </source>
</evidence>
<accession>A0ACB8Z8Z3</accession>
<dbReference type="Proteomes" id="UP001056120">
    <property type="component" value="Linkage Group LG26"/>
</dbReference>
<name>A0ACB8Z8Z3_9ASTR</name>
<organism evidence="1 2">
    <name type="scientific">Smallanthus sonchifolius</name>
    <dbReference type="NCBI Taxonomy" id="185202"/>
    <lineage>
        <taxon>Eukaryota</taxon>
        <taxon>Viridiplantae</taxon>
        <taxon>Streptophyta</taxon>
        <taxon>Embryophyta</taxon>
        <taxon>Tracheophyta</taxon>
        <taxon>Spermatophyta</taxon>
        <taxon>Magnoliopsida</taxon>
        <taxon>eudicotyledons</taxon>
        <taxon>Gunneridae</taxon>
        <taxon>Pentapetalae</taxon>
        <taxon>asterids</taxon>
        <taxon>campanulids</taxon>
        <taxon>Asterales</taxon>
        <taxon>Asteraceae</taxon>
        <taxon>Asteroideae</taxon>
        <taxon>Heliantheae alliance</taxon>
        <taxon>Millerieae</taxon>
        <taxon>Smallanthus</taxon>
    </lineage>
</organism>
<reference evidence="2" key="1">
    <citation type="journal article" date="2022" name="Mol. Ecol. Resour.">
        <title>The genomes of chicory, endive, great burdock and yacon provide insights into Asteraceae palaeo-polyploidization history and plant inulin production.</title>
        <authorList>
            <person name="Fan W."/>
            <person name="Wang S."/>
            <person name="Wang H."/>
            <person name="Wang A."/>
            <person name="Jiang F."/>
            <person name="Liu H."/>
            <person name="Zhao H."/>
            <person name="Xu D."/>
            <person name="Zhang Y."/>
        </authorList>
    </citation>
    <scope>NUCLEOTIDE SEQUENCE [LARGE SCALE GENOMIC DNA]</scope>
    <source>
        <strain evidence="2">cv. Yunnan</strain>
    </source>
</reference>
<keyword evidence="2" id="KW-1185">Reference proteome</keyword>
<comment type="caution">
    <text evidence="1">The sequence shown here is derived from an EMBL/GenBank/DDBJ whole genome shotgun (WGS) entry which is preliminary data.</text>
</comment>
<dbReference type="EMBL" id="CM042043">
    <property type="protein sequence ID" value="KAI3694043.1"/>
    <property type="molecule type" value="Genomic_DNA"/>
</dbReference>
<gene>
    <name evidence="1" type="ORF">L1987_77001</name>
</gene>